<sequence>MEKKKKSDESRPPLMALNHVSRLGRDVKKSLEFCIKVLVKDDDKLPSNTDHLEPMDNHMSFQCEDMRALEKRLKEVNVKSIKRTVGDQEDAAIDQLFLFVIARISSLNRVTQLMLYISPVIATIRPCGSILNTSY</sequence>
<dbReference type="AlphaFoldDB" id="A0A8X7VC51"/>
<comment type="caution">
    <text evidence="1">The sequence shown here is derived from an EMBL/GenBank/DDBJ whole genome shotgun (WGS) entry which is preliminary data.</text>
</comment>
<evidence type="ECO:0000313" key="1">
    <source>
        <dbReference type="EMBL" id="KAG2308464.1"/>
    </source>
</evidence>
<dbReference type="EMBL" id="JAAMPC010000006">
    <property type="protein sequence ID" value="KAG2308464.1"/>
    <property type="molecule type" value="Genomic_DNA"/>
</dbReference>
<reference evidence="1 2" key="1">
    <citation type="submission" date="2020-02" db="EMBL/GenBank/DDBJ databases">
        <authorList>
            <person name="Ma Q."/>
            <person name="Huang Y."/>
            <person name="Song X."/>
            <person name="Pei D."/>
        </authorList>
    </citation>
    <scope>NUCLEOTIDE SEQUENCE [LARGE SCALE GENOMIC DNA]</scope>
    <source>
        <strain evidence="1">Sxm20200214</strain>
        <tissue evidence="1">Leaf</tissue>
    </source>
</reference>
<dbReference type="PANTHER" id="PTHR46142">
    <property type="match status" value="1"/>
</dbReference>
<name>A0A8X7VC51_BRACI</name>
<organism evidence="1 2">
    <name type="scientific">Brassica carinata</name>
    <name type="common">Ethiopian mustard</name>
    <name type="synonym">Abyssinian cabbage</name>
    <dbReference type="NCBI Taxonomy" id="52824"/>
    <lineage>
        <taxon>Eukaryota</taxon>
        <taxon>Viridiplantae</taxon>
        <taxon>Streptophyta</taxon>
        <taxon>Embryophyta</taxon>
        <taxon>Tracheophyta</taxon>
        <taxon>Spermatophyta</taxon>
        <taxon>Magnoliopsida</taxon>
        <taxon>eudicotyledons</taxon>
        <taxon>Gunneridae</taxon>
        <taxon>Pentapetalae</taxon>
        <taxon>rosids</taxon>
        <taxon>malvids</taxon>
        <taxon>Brassicales</taxon>
        <taxon>Brassicaceae</taxon>
        <taxon>Brassiceae</taxon>
        <taxon>Brassica</taxon>
    </lineage>
</organism>
<evidence type="ECO:0000313" key="2">
    <source>
        <dbReference type="Proteomes" id="UP000886595"/>
    </source>
</evidence>
<proteinExistence type="predicted"/>
<keyword evidence="2" id="KW-1185">Reference proteome</keyword>
<dbReference type="OrthoDB" id="16820at2759"/>
<dbReference type="Proteomes" id="UP000886595">
    <property type="component" value="Unassembled WGS sequence"/>
</dbReference>
<accession>A0A8X7VC51</accession>
<protein>
    <submittedName>
        <fullName evidence="1">Uncharacterized protein</fullName>
    </submittedName>
</protein>
<dbReference type="PANTHER" id="PTHR46142:SF8">
    <property type="entry name" value="EXPRESSED PROTEIN"/>
    <property type="match status" value="1"/>
</dbReference>
<gene>
    <name evidence="1" type="ORF">Bca52824_028212</name>
</gene>